<evidence type="ECO:0000313" key="1">
    <source>
        <dbReference type="EMBL" id="EIW74920.1"/>
    </source>
</evidence>
<proteinExistence type="predicted"/>
<dbReference type="Proteomes" id="UP000053558">
    <property type="component" value="Unassembled WGS sequence"/>
</dbReference>
<evidence type="ECO:0000313" key="2">
    <source>
        <dbReference type="Proteomes" id="UP000053558"/>
    </source>
</evidence>
<organism evidence="1 2">
    <name type="scientific">Coniophora puteana (strain RWD-64-598)</name>
    <name type="common">Brown rot fungus</name>
    <dbReference type="NCBI Taxonomy" id="741705"/>
    <lineage>
        <taxon>Eukaryota</taxon>
        <taxon>Fungi</taxon>
        <taxon>Dikarya</taxon>
        <taxon>Basidiomycota</taxon>
        <taxon>Agaricomycotina</taxon>
        <taxon>Agaricomycetes</taxon>
        <taxon>Agaricomycetidae</taxon>
        <taxon>Boletales</taxon>
        <taxon>Coniophorineae</taxon>
        <taxon>Coniophoraceae</taxon>
        <taxon>Coniophora</taxon>
    </lineage>
</organism>
<reference evidence="2" key="1">
    <citation type="journal article" date="2012" name="Science">
        <title>The Paleozoic origin of enzymatic lignin decomposition reconstructed from 31 fungal genomes.</title>
        <authorList>
            <person name="Floudas D."/>
            <person name="Binder M."/>
            <person name="Riley R."/>
            <person name="Barry K."/>
            <person name="Blanchette R.A."/>
            <person name="Henrissat B."/>
            <person name="Martinez A.T."/>
            <person name="Otillar R."/>
            <person name="Spatafora J.W."/>
            <person name="Yadav J.S."/>
            <person name="Aerts A."/>
            <person name="Benoit I."/>
            <person name="Boyd A."/>
            <person name="Carlson A."/>
            <person name="Copeland A."/>
            <person name="Coutinho P.M."/>
            <person name="de Vries R.P."/>
            <person name="Ferreira P."/>
            <person name="Findley K."/>
            <person name="Foster B."/>
            <person name="Gaskell J."/>
            <person name="Glotzer D."/>
            <person name="Gorecki P."/>
            <person name="Heitman J."/>
            <person name="Hesse C."/>
            <person name="Hori C."/>
            <person name="Igarashi K."/>
            <person name="Jurgens J.A."/>
            <person name="Kallen N."/>
            <person name="Kersten P."/>
            <person name="Kohler A."/>
            <person name="Kuees U."/>
            <person name="Kumar T.K.A."/>
            <person name="Kuo A."/>
            <person name="LaButti K."/>
            <person name="Larrondo L.F."/>
            <person name="Lindquist E."/>
            <person name="Ling A."/>
            <person name="Lombard V."/>
            <person name="Lucas S."/>
            <person name="Lundell T."/>
            <person name="Martin R."/>
            <person name="McLaughlin D.J."/>
            <person name="Morgenstern I."/>
            <person name="Morin E."/>
            <person name="Murat C."/>
            <person name="Nagy L.G."/>
            <person name="Nolan M."/>
            <person name="Ohm R.A."/>
            <person name="Patyshakuliyeva A."/>
            <person name="Rokas A."/>
            <person name="Ruiz-Duenas F.J."/>
            <person name="Sabat G."/>
            <person name="Salamov A."/>
            <person name="Samejima M."/>
            <person name="Schmutz J."/>
            <person name="Slot J.C."/>
            <person name="St John F."/>
            <person name="Stenlid J."/>
            <person name="Sun H."/>
            <person name="Sun S."/>
            <person name="Syed K."/>
            <person name="Tsang A."/>
            <person name="Wiebenga A."/>
            <person name="Young D."/>
            <person name="Pisabarro A."/>
            <person name="Eastwood D.C."/>
            <person name="Martin F."/>
            <person name="Cullen D."/>
            <person name="Grigoriev I.V."/>
            <person name="Hibbett D.S."/>
        </authorList>
    </citation>
    <scope>NUCLEOTIDE SEQUENCE [LARGE SCALE GENOMIC DNA]</scope>
    <source>
        <strain evidence="2">RWD-64-598 SS2</strain>
    </source>
</reference>
<keyword evidence="2" id="KW-1185">Reference proteome</keyword>
<comment type="caution">
    <text evidence="1">The sequence shown here is derived from an EMBL/GenBank/DDBJ whole genome shotgun (WGS) entry which is preliminary data.</text>
</comment>
<name>A0A5M3M801_CONPW</name>
<dbReference type="EMBL" id="JH711590">
    <property type="protein sequence ID" value="EIW74920.1"/>
    <property type="molecule type" value="Genomic_DNA"/>
</dbReference>
<gene>
    <name evidence="1" type="ORF">CONPUDRAFT_159692</name>
</gene>
<protein>
    <submittedName>
        <fullName evidence="1">Uncharacterized protein</fullName>
    </submittedName>
</protein>
<dbReference type="GeneID" id="19204158"/>
<dbReference type="KEGG" id="cput:CONPUDRAFT_159692"/>
<dbReference type="RefSeq" id="XP_007774978.1">
    <property type="nucleotide sequence ID" value="XM_007776788.1"/>
</dbReference>
<sequence>MFRKVQAHRSHATSLAFGVAPAPGMQQLPSPVARMVVDMVADLDDDKPVKSTTKNKLRQYRHAMNNIYDACV</sequence>
<accession>A0A5M3M801</accession>
<dbReference type="AlphaFoldDB" id="A0A5M3M801"/>